<dbReference type="GO" id="GO:0002940">
    <property type="term" value="P:tRNA N2-guanine methylation"/>
    <property type="evidence" value="ECO:0007669"/>
    <property type="project" value="TreeGrafter"/>
</dbReference>
<keyword evidence="6 9" id="KW-0694">RNA-binding</keyword>
<accession>A0A6A3C508</accession>
<keyword evidence="5 9" id="KW-0819">tRNA processing</keyword>
<evidence type="ECO:0000256" key="5">
    <source>
        <dbReference type="ARBA" id="ARBA00022694"/>
    </source>
</evidence>
<dbReference type="Gene3D" id="3.40.50.150">
    <property type="entry name" value="Vaccinia Virus protein VP39"/>
    <property type="match status" value="1"/>
</dbReference>
<name>A0A6A3C508_HIBSY</name>
<evidence type="ECO:0000256" key="1">
    <source>
        <dbReference type="ARBA" id="ARBA00022555"/>
    </source>
</evidence>
<dbReference type="PANTHER" id="PTHR10631">
    <property type="entry name" value="N 2 ,N 2 -DIMETHYLGUANOSINE TRNA METHYLTRANSFERASE"/>
    <property type="match status" value="1"/>
</dbReference>
<evidence type="ECO:0000313" key="11">
    <source>
        <dbReference type="Proteomes" id="UP000436088"/>
    </source>
</evidence>
<dbReference type="EMBL" id="VEPZ02000565">
    <property type="protein sequence ID" value="KAE8722312.1"/>
    <property type="molecule type" value="Genomic_DNA"/>
</dbReference>
<gene>
    <name evidence="10" type="ORF">F3Y22_tig00014086pilonHSYRG00025</name>
</gene>
<protein>
    <recommendedName>
        <fullName evidence="7">tRNA (guanine(26)-N(2))-dimethyltransferase</fullName>
        <ecNumber evidence="7">2.1.1.216</ecNumber>
    </recommendedName>
</protein>
<dbReference type="GO" id="GO:0160104">
    <property type="term" value="F:tRNA (guanine(26)-N2)-dimethyltransferase activity"/>
    <property type="evidence" value="ECO:0007669"/>
    <property type="project" value="UniProtKB-EC"/>
</dbReference>
<dbReference type="PROSITE" id="PS51626">
    <property type="entry name" value="SAM_MT_TRM1"/>
    <property type="match status" value="1"/>
</dbReference>
<keyword evidence="1 9" id="KW-0820">tRNA-binding</keyword>
<keyword evidence="3 9" id="KW-0808">Transferase</keyword>
<dbReference type="InterPro" id="IPR029063">
    <property type="entry name" value="SAM-dependent_MTases_sf"/>
</dbReference>
<dbReference type="PANTHER" id="PTHR10631:SF3">
    <property type="entry name" value="TRNA (GUANINE(26)-N(2))-DIMETHYLTRANSFERASE"/>
    <property type="match status" value="1"/>
</dbReference>
<comment type="caution">
    <text evidence="10">The sequence shown here is derived from an EMBL/GenBank/DDBJ whole genome shotgun (WGS) entry which is preliminary data.</text>
</comment>
<dbReference type="EC" id="2.1.1.216" evidence="7"/>
<reference evidence="10" key="1">
    <citation type="submission" date="2019-09" db="EMBL/GenBank/DDBJ databases">
        <title>Draft genome information of white flower Hibiscus syriacus.</title>
        <authorList>
            <person name="Kim Y.-M."/>
        </authorList>
    </citation>
    <scope>NUCLEOTIDE SEQUENCE [LARGE SCALE GENOMIC DNA]</scope>
    <source>
        <strain evidence="10">YM2019G1</strain>
    </source>
</reference>
<evidence type="ECO:0000256" key="3">
    <source>
        <dbReference type="ARBA" id="ARBA00022679"/>
    </source>
</evidence>
<proteinExistence type="inferred from homology"/>
<dbReference type="InterPro" id="IPR002905">
    <property type="entry name" value="Trm1"/>
</dbReference>
<evidence type="ECO:0000256" key="9">
    <source>
        <dbReference type="PROSITE-ProRule" id="PRU00958"/>
    </source>
</evidence>
<evidence type="ECO:0000256" key="4">
    <source>
        <dbReference type="ARBA" id="ARBA00022691"/>
    </source>
</evidence>
<keyword evidence="4 9" id="KW-0949">S-adenosyl-L-methionine</keyword>
<evidence type="ECO:0000256" key="8">
    <source>
        <dbReference type="ARBA" id="ARBA00051897"/>
    </source>
</evidence>
<comment type="similarity">
    <text evidence="9">Belongs to the class I-like SAM-binding methyltransferase superfamily. Trm1 family.</text>
</comment>
<sequence>MSTDLNDYTIIKEGEAAILMLAKNEVFFNKTQVNNRDMSIAVLSTFITRRKQEHEAFLSKRNKSAPTALDKNVSLSDVKDKPNDSDMNIETNEQGIEEKFNDDPCTTSEELLPVVNSHPVKAQPVDQPGSVILAKEPVLQARLPCHFL</sequence>
<evidence type="ECO:0000256" key="7">
    <source>
        <dbReference type="ARBA" id="ARBA00039099"/>
    </source>
</evidence>
<dbReference type="Proteomes" id="UP000436088">
    <property type="component" value="Unassembled WGS sequence"/>
</dbReference>
<comment type="catalytic activity">
    <reaction evidence="8">
        <text>guanosine(26) in tRNA + 2 S-adenosyl-L-methionine = N(2)-dimethylguanosine(26) in tRNA + 2 S-adenosyl-L-homocysteine + 2 H(+)</text>
        <dbReference type="Rhea" id="RHEA:43140"/>
        <dbReference type="Rhea" id="RHEA-COMP:10359"/>
        <dbReference type="Rhea" id="RHEA-COMP:10360"/>
        <dbReference type="ChEBI" id="CHEBI:15378"/>
        <dbReference type="ChEBI" id="CHEBI:57856"/>
        <dbReference type="ChEBI" id="CHEBI:59789"/>
        <dbReference type="ChEBI" id="CHEBI:74269"/>
        <dbReference type="ChEBI" id="CHEBI:74513"/>
        <dbReference type="EC" id="2.1.1.216"/>
    </reaction>
</comment>
<dbReference type="GO" id="GO:0000049">
    <property type="term" value="F:tRNA binding"/>
    <property type="evidence" value="ECO:0007669"/>
    <property type="project" value="UniProtKB-UniRule"/>
</dbReference>
<dbReference type="AlphaFoldDB" id="A0A6A3C508"/>
<evidence type="ECO:0000313" key="10">
    <source>
        <dbReference type="EMBL" id="KAE8722312.1"/>
    </source>
</evidence>
<evidence type="ECO:0000256" key="6">
    <source>
        <dbReference type="ARBA" id="ARBA00022884"/>
    </source>
</evidence>
<keyword evidence="11" id="KW-1185">Reference proteome</keyword>
<dbReference type="GO" id="GO:0005634">
    <property type="term" value="C:nucleus"/>
    <property type="evidence" value="ECO:0007669"/>
    <property type="project" value="TreeGrafter"/>
</dbReference>
<keyword evidence="2 9" id="KW-0489">Methyltransferase</keyword>
<organism evidence="10 11">
    <name type="scientific">Hibiscus syriacus</name>
    <name type="common">Rose of Sharon</name>
    <dbReference type="NCBI Taxonomy" id="106335"/>
    <lineage>
        <taxon>Eukaryota</taxon>
        <taxon>Viridiplantae</taxon>
        <taxon>Streptophyta</taxon>
        <taxon>Embryophyta</taxon>
        <taxon>Tracheophyta</taxon>
        <taxon>Spermatophyta</taxon>
        <taxon>Magnoliopsida</taxon>
        <taxon>eudicotyledons</taxon>
        <taxon>Gunneridae</taxon>
        <taxon>Pentapetalae</taxon>
        <taxon>rosids</taxon>
        <taxon>malvids</taxon>
        <taxon>Malvales</taxon>
        <taxon>Malvaceae</taxon>
        <taxon>Malvoideae</taxon>
        <taxon>Hibiscus</taxon>
    </lineage>
</organism>
<evidence type="ECO:0000256" key="2">
    <source>
        <dbReference type="ARBA" id="ARBA00022603"/>
    </source>
</evidence>